<dbReference type="InterPro" id="IPR004413">
    <property type="entry name" value="GatB"/>
</dbReference>
<keyword evidence="6 10" id="KW-0648">Protein biosynthesis</keyword>
<comment type="catalytic activity">
    <reaction evidence="8 10">
        <text>L-aspartyl-tRNA(Asn) + L-glutamine + ATP + H2O = L-asparaginyl-tRNA(Asn) + L-glutamate + ADP + phosphate + 2 H(+)</text>
        <dbReference type="Rhea" id="RHEA:14513"/>
        <dbReference type="Rhea" id="RHEA-COMP:9674"/>
        <dbReference type="Rhea" id="RHEA-COMP:9677"/>
        <dbReference type="ChEBI" id="CHEBI:15377"/>
        <dbReference type="ChEBI" id="CHEBI:15378"/>
        <dbReference type="ChEBI" id="CHEBI:29985"/>
        <dbReference type="ChEBI" id="CHEBI:30616"/>
        <dbReference type="ChEBI" id="CHEBI:43474"/>
        <dbReference type="ChEBI" id="CHEBI:58359"/>
        <dbReference type="ChEBI" id="CHEBI:78515"/>
        <dbReference type="ChEBI" id="CHEBI:78516"/>
        <dbReference type="ChEBI" id="CHEBI:456216"/>
    </reaction>
</comment>
<evidence type="ECO:0000256" key="10">
    <source>
        <dbReference type="HAMAP-Rule" id="MF_00121"/>
    </source>
</evidence>
<dbReference type="SMART" id="SM00845">
    <property type="entry name" value="GatB_Yqey"/>
    <property type="match status" value="1"/>
</dbReference>
<dbReference type="SUPFAM" id="SSF55931">
    <property type="entry name" value="Glutamine synthetase/guanido kinase"/>
    <property type="match status" value="1"/>
</dbReference>
<dbReference type="Pfam" id="PF02637">
    <property type="entry name" value="GatB_Yqey"/>
    <property type="match status" value="1"/>
</dbReference>
<dbReference type="GO" id="GO:0050566">
    <property type="term" value="F:asparaginyl-tRNA synthase (glutamine-hydrolyzing) activity"/>
    <property type="evidence" value="ECO:0007669"/>
    <property type="project" value="RHEA"/>
</dbReference>
<keyword evidence="3 10" id="KW-0436">Ligase</keyword>
<evidence type="ECO:0000256" key="4">
    <source>
        <dbReference type="ARBA" id="ARBA00022741"/>
    </source>
</evidence>
<dbReference type="SUPFAM" id="SSF89095">
    <property type="entry name" value="GatB/YqeY motif"/>
    <property type="match status" value="1"/>
</dbReference>
<dbReference type="NCBIfam" id="NF004014">
    <property type="entry name" value="PRK05477.1-4"/>
    <property type="match status" value="1"/>
</dbReference>
<dbReference type="EC" id="6.3.5.-" evidence="10"/>
<comment type="similarity">
    <text evidence="1 10">Belongs to the GatB/GatE family. GatB subfamily.</text>
</comment>
<dbReference type="AlphaFoldDB" id="A0A0G1UYJ6"/>
<evidence type="ECO:0000259" key="12">
    <source>
        <dbReference type="SMART" id="SM00845"/>
    </source>
</evidence>
<evidence type="ECO:0000256" key="3">
    <source>
        <dbReference type="ARBA" id="ARBA00022598"/>
    </source>
</evidence>
<evidence type="ECO:0000256" key="7">
    <source>
        <dbReference type="ARBA" id="ARBA00024799"/>
    </source>
</evidence>
<dbReference type="InterPro" id="IPR014746">
    <property type="entry name" value="Gln_synth/guanido_kin_cat_dom"/>
</dbReference>
<dbReference type="PANTHER" id="PTHR11659:SF0">
    <property type="entry name" value="GLUTAMYL-TRNA(GLN) AMIDOTRANSFERASE SUBUNIT B, MITOCHONDRIAL"/>
    <property type="match status" value="1"/>
</dbReference>
<dbReference type="GO" id="GO:0070681">
    <property type="term" value="P:glutaminyl-tRNAGln biosynthesis via transamidation"/>
    <property type="evidence" value="ECO:0007669"/>
    <property type="project" value="TreeGrafter"/>
</dbReference>
<sequence length="469" mass="53006">MYIPTIGLEIHVELKTKTKMFCSCPNEPDEKHPNKNVCPICLGHPGTLPVANKEAILSVIKLGLALGGKIAEHSHFDRKSYFYPDLPKGYQISQYEHPLVEGGTLNDVRLRRIHLEEDTGRLLHEDDLSLVDFNRAGVPLMELVTEPDIKNAEEAVAFARELRLILRYLGISDADMEKGHMRIEANVSVGKAGELGTKVELKNINSFKVVHDAIACELKRQEKLLESGKKVSQETRGWNSDKGTTESQRSKEEAHDYRYFPEPDLPPLDLREFDIKTLKTEILELPEAKRQRFIGEYGLNKEQVEILIEDQKMSEIFEEAVSELKSKVSNPDNNLLYNYIVTDLRGTISARKATFEDLVIKPEHLAHLIAMIQEGKLSSRLAKDILLKMFETGEDPENLMESEKVTLISAEAELREIAKAIIEENPKPAEDYKKGKIPALQALVGRAMVKTRGQADPKVTEKILKELLK</sequence>
<dbReference type="HAMAP" id="MF_00121">
    <property type="entry name" value="GatB"/>
    <property type="match status" value="1"/>
</dbReference>
<dbReference type="PATRIC" id="fig|1618666.3.peg.128"/>
<dbReference type="InterPro" id="IPR017958">
    <property type="entry name" value="Gln-tRNA_amidoTrfase_suB_CS"/>
</dbReference>
<dbReference type="NCBIfam" id="NF004012">
    <property type="entry name" value="PRK05477.1-2"/>
    <property type="match status" value="1"/>
</dbReference>
<reference evidence="13 14" key="1">
    <citation type="journal article" date="2015" name="Nature">
        <title>rRNA introns, odd ribosomes, and small enigmatic genomes across a large radiation of phyla.</title>
        <authorList>
            <person name="Brown C.T."/>
            <person name="Hug L.A."/>
            <person name="Thomas B.C."/>
            <person name="Sharon I."/>
            <person name="Castelle C.J."/>
            <person name="Singh A."/>
            <person name="Wilkins M.J."/>
            <person name="Williams K.H."/>
            <person name="Banfield J.F."/>
        </authorList>
    </citation>
    <scope>NUCLEOTIDE SEQUENCE [LARGE SCALE GENOMIC DNA]</scope>
</reference>
<organism evidence="13 14">
    <name type="scientific">Candidatus Jorgensenbacteria bacterium GW2011_GWC1_48_8</name>
    <dbReference type="NCBI Taxonomy" id="1618666"/>
    <lineage>
        <taxon>Bacteria</taxon>
        <taxon>Candidatus Joergenseniibacteriota</taxon>
    </lineage>
</organism>
<dbReference type="Gene3D" id="1.10.150.380">
    <property type="entry name" value="GatB domain, N-terminal subdomain"/>
    <property type="match status" value="1"/>
</dbReference>
<dbReference type="GO" id="GO:0016740">
    <property type="term" value="F:transferase activity"/>
    <property type="evidence" value="ECO:0007669"/>
    <property type="project" value="UniProtKB-KW"/>
</dbReference>
<evidence type="ECO:0000256" key="5">
    <source>
        <dbReference type="ARBA" id="ARBA00022840"/>
    </source>
</evidence>
<proteinExistence type="inferred from homology"/>
<dbReference type="PANTHER" id="PTHR11659">
    <property type="entry name" value="GLUTAMYL-TRNA GLN AMIDOTRANSFERASE SUBUNIT B MITOCHONDRIAL AND PROKARYOTIC PET112-RELATED"/>
    <property type="match status" value="1"/>
</dbReference>
<evidence type="ECO:0000256" key="1">
    <source>
        <dbReference type="ARBA" id="ARBA00005306"/>
    </source>
</evidence>
<evidence type="ECO:0000256" key="9">
    <source>
        <dbReference type="ARBA" id="ARBA00047913"/>
    </source>
</evidence>
<protein>
    <recommendedName>
        <fullName evidence="10">Aspartyl/glutamyl-tRNA(Asn/Gln) amidotransferase subunit B</fullName>
        <shortName evidence="10">Asp/Glu-ADT subunit B</shortName>
        <ecNumber evidence="10">6.3.5.-</ecNumber>
    </recommendedName>
</protein>
<keyword evidence="4 10" id="KW-0547">Nucleotide-binding</keyword>
<dbReference type="InterPro" id="IPR018027">
    <property type="entry name" value="Asn/Gln_amidotransferase"/>
</dbReference>
<evidence type="ECO:0000313" key="13">
    <source>
        <dbReference type="EMBL" id="KKU99339.1"/>
    </source>
</evidence>
<comment type="subunit">
    <text evidence="2 10">Heterotrimer of A, B and C subunits.</text>
</comment>
<name>A0A0G1UYJ6_9BACT</name>
<evidence type="ECO:0000256" key="6">
    <source>
        <dbReference type="ARBA" id="ARBA00022917"/>
    </source>
</evidence>
<evidence type="ECO:0000256" key="11">
    <source>
        <dbReference type="SAM" id="MobiDB-lite"/>
    </source>
</evidence>
<dbReference type="PROSITE" id="PS01234">
    <property type="entry name" value="GATB"/>
    <property type="match status" value="1"/>
</dbReference>
<dbReference type="Proteomes" id="UP000034600">
    <property type="component" value="Unassembled WGS sequence"/>
</dbReference>
<dbReference type="Gene3D" id="1.10.10.410">
    <property type="match status" value="1"/>
</dbReference>
<dbReference type="Pfam" id="PF02934">
    <property type="entry name" value="GatB_N"/>
    <property type="match status" value="1"/>
</dbReference>
<feature type="compositionally biased region" description="Polar residues" evidence="11">
    <location>
        <begin position="234"/>
        <end position="247"/>
    </location>
</feature>
<dbReference type="NCBIfam" id="TIGR00133">
    <property type="entry name" value="gatB"/>
    <property type="match status" value="1"/>
</dbReference>
<feature type="region of interest" description="Disordered" evidence="11">
    <location>
        <begin position="229"/>
        <end position="254"/>
    </location>
</feature>
<dbReference type="GO" id="GO:0006412">
    <property type="term" value="P:translation"/>
    <property type="evidence" value="ECO:0007669"/>
    <property type="project" value="UniProtKB-UniRule"/>
</dbReference>
<gene>
    <name evidence="10 13" type="primary">gatB</name>
    <name evidence="13" type="ORF">UY32_C0002G0075</name>
</gene>
<dbReference type="InterPro" id="IPR017959">
    <property type="entry name" value="Asn/Gln-tRNA_amidoTrfase_suB/E"/>
</dbReference>
<dbReference type="InterPro" id="IPR003789">
    <property type="entry name" value="Asn/Gln_tRNA_amidoTrase-B-like"/>
</dbReference>
<dbReference type="GO" id="GO:0005524">
    <property type="term" value="F:ATP binding"/>
    <property type="evidence" value="ECO:0007669"/>
    <property type="project" value="UniProtKB-KW"/>
</dbReference>
<keyword evidence="13" id="KW-0808">Transferase</keyword>
<comment type="caution">
    <text evidence="13">The sequence shown here is derived from an EMBL/GenBank/DDBJ whole genome shotgun (WGS) entry which is preliminary data.</text>
</comment>
<dbReference type="EMBL" id="LCPO01000002">
    <property type="protein sequence ID" value="KKU99339.1"/>
    <property type="molecule type" value="Genomic_DNA"/>
</dbReference>
<keyword evidence="5 10" id="KW-0067">ATP-binding</keyword>
<evidence type="ECO:0000256" key="8">
    <source>
        <dbReference type="ARBA" id="ARBA00047380"/>
    </source>
</evidence>
<feature type="domain" description="Asn/Gln amidotransferase" evidence="12">
    <location>
        <begin position="315"/>
        <end position="468"/>
    </location>
</feature>
<dbReference type="InterPro" id="IPR042114">
    <property type="entry name" value="GatB_C_1"/>
</dbReference>
<accession>A0A0G1UYJ6</accession>
<evidence type="ECO:0000313" key="14">
    <source>
        <dbReference type="Proteomes" id="UP000034600"/>
    </source>
</evidence>
<dbReference type="GO" id="GO:0050567">
    <property type="term" value="F:glutaminyl-tRNA synthase (glutamine-hydrolyzing) activity"/>
    <property type="evidence" value="ECO:0007669"/>
    <property type="project" value="UniProtKB-UniRule"/>
</dbReference>
<dbReference type="InterPro" id="IPR006075">
    <property type="entry name" value="Asn/Gln-tRNA_Trfase_suB/E_cat"/>
</dbReference>
<evidence type="ECO:0000256" key="2">
    <source>
        <dbReference type="ARBA" id="ARBA00011123"/>
    </source>
</evidence>
<dbReference type="InterPro" id="IPR023168">
    <property type="entry name" value="GatB_Yqey_C_2"/>
</dbReference>
<comment type="function">
    <text evidence="7 10">Allows the formation of correctly charged Asn-tRNA(Asn) or Gln-tRNA(Gln) through the transamidation of misacylated Asp-tRNA(Asn) or Glu-tRNA(Gln) in organisms which lack either or both of asparaginyl-tRNA or glutaminyl-tRNA synthetases. The reaction takes place in the presence of glutamine and ATP through an activated phospho-Asp-tRNA(Asn) or phospho-Glu-tRNA(Gln).</text>
</comment>
<comment type="catalytic activity">
    <reaction evidence="9 10">
        <text>L-glutamyl-tRNA(Gln) + L-glutamine + ATP + H2O = L-glutaminyl-tRNA(Gln) + L-glutamate + ADP + phosphate + H(+)</text>
        <dbReference type="Rhea" id="RHEA:17521"/>
        <dbReference type="Rhea" id="RHEA-COMP:9681"/>
        <dbReference type="Rhea" id="RHEA-COMP:9684"/>
        <dbReference type="ChEBI" id="CHEBI:15377"/>
        <dbReference type="ChEBI" id="CHEBI:15378"/>
        <dbReference type="ChEBI" id="CHEBI:29985"/>
        <dbReference type="ChEBI" id="CHEBI:30616"/>
        <dbReference type="ChEBI" id="CHEBI:43474"/>
        <dbReference type="ChEBI" id="CHEBI:58359"/>
        <dbReference type="ChEBI" id="CHEBI:78520"/>
        <dbReference type="ChEBI" id="CHEBI:78521"/>
        <dbReference type="ChEBI" id="CHEBI:456216"/>
    </reaction>
</comment>